<organism evidence="10 11">
    <name type="scientific">Saccoglossus kowalevskii</name>
    <name type="common">Acorn worm</name>
    <dbReference type="NCBI Taxonomy" id="10224"/>
    <lineage>
        <taxon>Eukaryota</taxon>
        <taxon>Metazoa</taxon>
        <taxon>Hemichordata</taxon>
        <taxon>Enteropneusta</taxon>
        <taxon>Harrimaniidae</taxon>
        <taxon>Saccoglossus</taxon>
    </lineage>
</organism>
<comment type="subcellular location">
    <subcellularLocation>
        <location evidence="1">Cytoplasm</location>
        <location evidence="1">Cytoskeleton</location>
        <location evidence="1">Microtubule organizing center</location>
        <location evidence="1">Centrosome</location>
    </subcellularLocation>
</comment>
<keyword evidence="4" id="KW-0963">Cytoplasm</keyword>
<evidence type="ECO:0000256" key="6">
    <source>
        <dbReference type="ARBA" id="ARBA00023054"/>
    </source>
</evidence>
<feature type="coiled-coil region" evidence="9">
    <location>
        <begin position="71"/>
        <end position="183"/>
    </location>
</feature>
<evidence type="ECO:0000313" key="11">
    <source>
        <dbReference type="RefSeq" id="XP_006824411.1"/>
    </source>
</evidence>
<dbReference type="PANTHER" id="PTHR14594:SF1">
    <property type="entry name" value="CENTROSOMAL PROTEIN OF 70 KDA"/>
    <property type="match status" value="1"/>
</dbReference>
<sequence>FDFDEWSGVNKLLRQHGLPTITLTDPNRISDIADIVVFESSVARLIRENLMSLIHDNDRRQEIIQDLIMSNNQIKSDIERSSIHIRRLEDEKQDLEILLDNARDSIQELKDKHLAQLRHHDNTAEMLRLSRETTETRCKHIEEKYNKQEDELNRLKRKLRMVVEAEESRIERQNEIFQQYRNKGSRAHSTADQRHEARMYRDANIGKRVDRYDALSPLPDDTLTYDNRGLSLAGHNGRWSVDTDPVPNYKAVVK</sequence>
<evidence type="ECO:0000256" key="4">
    <source>
        <dbReference type="ARBA" id="ARBA00022490"/>
    </source>
</evidence>
<dbReference type="PANTHER" id="PTHR14594">
    <property type="entry name" value="CENTROSOMAL PROTEIN OF 70 KDA"/>
    <property type="match status" value="1"/>
</dbReference>
<dbReference type="Proteomes" id="UP000694865">
    <property type="component" value="Unplaced"/>
</dbReference>
<feature type="non-terminal residue" evidence="11">
    <location>
        <position position="1"/>
    </location>
</feature>
<evidence type="ECO:0000256" key="9">
    <source>
        <dbReference type="SAM" id="Coils"/>
    </source>
</evidence>
<evidence type="ECO:0000256" key="1">
    <source>
        <dbReference type="ARBA" id="ARBA00004300"/>
    </source>
</evidence>
<evidence type="ECO:0000256" key="7">
    <source>
        <dbReference type="ARBA" id="ARBA00023212"/>
    </source>
</evidence>
<protein>
    <recommendedName>
        <fullName evidence="3">Centrosomal protein of 70 kDa</fullName>
    </recommendedName>
</protein>
<evidence type="ECO:0000313" key="10">
    <source>
        <dbReference type="Proteomes" id="UP000694865"/>
    </source>
</evidence>
<feature type="non-terminal residue" evidence="11">
    <location>
        <position position="254"/>
    </location>
</feature>
<keyword evidence="7" id="KW-0206">Cytoskeleton</keyword>
<evidence type="ECO:0000256" key="3">
    <source>
        <dbReference type="ARBA" id="ARBA00018408"/>
    </source>
</evidence>
<evidence type="ECO:0000256" key="2">
    <source>
        <dbReference type="ARBA" id="ARBA00011832"/>
    </source>
</evidence>
<reference evidence="11" key="1">
    <citation type="submission" date="2025-08" db="UniProtKB">
        <authorList>
            <consortium name="RefSeq"/>
        </authorList>
    </citation>
    <scope>IDENTIFICATION</scope>
    <source>
        <tissue evidence="11">Testes</tissue>
    </source>
</reference>
<proteinExistence type="predicted"/>
<evidence type="ECO:0000256" key="8">
    <source>
        <dbReference type="ARBA" id="ARBA00025273"/>
    </source>
</evidence>
<comment type="subunit">
    <text evidence="2">Directly interacts with tubulin-gamma; this interaction determines centrosomal localization.</text>
</comment>
<dbReference type="InterPro" id="IPR037692">
    <property type="entry name" value="CEP70"/>
</dbReference>
<keyword evidence="5" id="KW-0802">TPR repeat</keyword>
<gene>
    <name evidence="11" type="primary">LOC102804272</name>
</gene>
<keyword evidence="6 9" id="KW-0175">Coiled coil</keyword>
<dbReference type="RefSeq" id="XP_006824411.1">
    <property type="nucleotide sequence ID" value="XM_006824348.1"/>
</dbReference>
<evidence type="ECO:0000256" key="5">
    <source>
        <dbReference type="ARBA" id="ARBA00022803"/>
    </source>
</evidence>
<name>A0ABM0MWM0_SACKO</name>
<accession>A0ABM0MWM0</accession>
<comment type="function">
    <text evidence="8">Plays a role in the organization of both preexisting and nascent microtubules in interphase cells. During mitosis, required for the organization and orientation of the mitotic spindle.</text>
</comment>
<dbReference type="GeneID" id="102804272"/>
<keyword evidence="10" id="KW-1185">Reference proteome</keyword>